<dbReference type="AlphaFoldDB" id="A0A4V6AAM8"/>
<proteinExistence type="predicted"/>
<dbReference type="EMBL" id="RCHU01000207">
    <property type="protein sequence ID" value="TKS11496.1"/>
    <property type="molecule type" value="Genomic_DNA"/>
</dbReference>
<accession>A0A4V6AAM8</accession>
<comment type="caution">
    <text evidence="1">The sequence shown here is derived from an EMBL/GenBank/DDBJ whole genome shotgun (WGS) entry which is preliminary data.</text>
</comment>
<reference evidence="1" key="1">
    <citation type="submission" date="2018-10" db="EMBL/GenBank/DDBJ databases">
        <title>Population genomic analysis revealed the cold adaptation of white poplar.</title>
        <authorList>
            <person name="Liu Y.-J."/>
        </authorList>
    </citation>
    <scope>NUCLEOTIDE SEQUENCE [LARGE SCALE GENOMIC DNA]</scope>
    <source>
        <strain evidence="1">PAL-ZL1</strain>
    </source>
</reference>
<organism evidence="1">
    <name type="scientific">Populus alba</name>
    <name type="common">White poplar</name>
    <dbReference type="NCBI Taxonomy" id="43335"/>
    <lineage>
        <taxon>Eukaryota</taxon>
        <taxon>Viridiplantae</taxon>
        <taxon>Streptophyta</taxon>
        <taxon>Embryophyta</taxon>
        <taxon>Tracheophyta</taxon>
        <taxon>Spermatophyta</taxon>
        <taxon>Magnoliopsida</taxon>
        <taxon>eudicotyledons</taxon>
        <taxon>Gunneridae</taxon>
        <taxon>Pentapetalae</taxon>
        <taxon>rosids</taxon>
        <taxon>fabids</taxon>
        <taxon>Malpighiales</taxon>
        <taxon>Salicaceae</taxon>
        <taxon>Saliceae</taxon>
        <taxon>Populus</taxon>
    </lineage>
</organism>
<gene>
    <name evidence="1" type="ORF">D5086_0000072700</name>
</gene>
<sequence>MLARCGGVAFNFHKNIKKVEDPKELGYEAESRELCEDAGLKRLGTFVSEPKKGVGVWVLPWPNPRGLGLGGGSVSGLKGVRGWVHVMTQGGLSLGTFVFEPKTGWGLGSNPKGFGCQIGWVGLGDGFMLRPKGFWVFSSANPKGFGLGSESGVWTQRGLGWVQSPESGPKGVGFGSFPICNPNGLGPKRVGGWPDLKGWVWDEVLDPKEFGCRSFPIHTPNGLGWYWSSEPRGFRSGSF</sequence>
<evidence type="ECO:0000313" key="1">
    <source>
        <dbReference type="EMBL" id="TKS11496.1"/>
    </source>
</evidence>
<protein>
    <submittedName>
        <fullName evidence="1">Uncharacterized protein</fullName>
    </submittedName>
</protein>
<name>A0A4V6AAM8_POPAL</name>